<reference evidence="2" key="1">
    <citation type="submission" date="2017-01" db="EMBL/GenBank/DDBJ databases">
        <authorList>
            <person name="Varghese N."/>
            <person name="Submissions S."/>
        </authorList>
    </citation>
    <scope>NUCLEOTIDE SEQUENCE [LARGE SCALE GENOMIC DNA]</scope>
    <source>
        <strain evidence="2">DSM 23145</strain>
    </source>
</reference>
<keyword evidence="2" id="KW-1185">Reference proteome</keyword>
<dbReference type="GO" id="GO:0032259">
    <property type="term" value="P:methylation"/>
    <property type="evidence" value="ECO:0007669"/>
    <property type="project" value="UniProtKB-KW"/>
</dbReference>
<protein>
    <submittedName>
        <fullName evidence="1">Methyltransferase domain-containing protein</fullName>
    </submittedName>
</protein>
<proteinExistence type="predicted"/>
<dbReference type="AlphaFoldDB" id="A0A1N7L0Y1"/>
<dbReference type="EMBL" id="FTOI01000004">
    <property type="protein sequence ID" value="SIS67477.1"/>
    <property type="molecule type" value="Genomic_DNA"/>
</dbReference>
<sequence length="269" mass="31110">MTSKIQKLFSVIQIILKKPSLINLINDSNIVFEERFKQKYSNFTTLPQIEIKDLNDQIVIDHVESFLLDGSSLITDLQLLSTLANRKTVNSYFEIGTWRGESVYNVAKFVDDCSTLNLSEEEMHELGWPEKYAVQHGILSGKNPKILHLSGNTKTFDFAGLHKKYDLVFIDGDHSYEMVLNDTKKVFKNLLHENSIVVWHDYAYSAQKIRYEVFKAILDAVGDENHQYLYHPKNTMCAIFTKAQLPTTVFDEMEIPQKIFELKIDSKTF</sequence>
<dbReference type="OrthoDB" id="5464618at2"/>
<accession>A0A1N7L0Y1</accession>
<organism evidence="1 2">
    <name type="scientific">Kaistella chaponensis</name>
    <dbReference type="NCBI Taxonomy" id="713588"/>
    <lineage>
        <taxon>Bacteria</taxon>
        <taxon>Pseudomonadati</taxon>
        <taxon>Bacteroidota</taxon>
        <taxon>Flavobacteriia</taxon>
        <taxon>Flavobacteriales</taxon>
        <taxon>Weeksellaceae</taxon>
        <taxon>Chryseobacterium group</taxon>
        <taxon>Kaistella</taxon>
    </lineage>
</organism>
<dbReference type="Proteomes" id="UP000185839">
    <property type="component" value="Unassembled WGS sequence"/>
</dbReference>
<dbReference type="InterPro" id="IPR029063">
    <property type="entry name" value="SAM-dependent_MTases_sf"/>
</dbReference>
<dbReference type="RefSeq" id="WP_076386237.1">
    <property type="nucleotide sequence ID" value="NZ_FTOI01000004.1"/>
</dbReference>
<evidence type="ECO:0000313" key="2">
    <source>
        <dbReference type="Proteomes" id="UP000185839"/>
    </source>
</evidence>
<dbReference type="Gene3D" id="3.40.50.150">
    <property type="entry name" value="Vaccinia Virus protein VP39"/>
    <property type="match status" value="1"/>
</dbReference>
<name>A0A1N7L0Y1_9FLAO</name>
<dbReference type="STRING" id="713588.SAMN05421789_104117"/>
<keyword evidence="1" id="KW-0808">Transferase</keyword>
<dbReference type="Pfam" id="PF13578">
    <property type="entry name" value="Methyltransf_24"/>
    <property type="match status" value="1"/>
</dbReference>
<dbReference type="GO" id="GO:0008168">
    <property type="term" value="F:methyltransferase activity"/>
    <property type="evidence" value="ECO:0007669"/>
    <property type="project" value="UniProtKB-KW"/>
</dbReference>
<keyword evidence="1" id="KW-0489">Methyltransferase</keyword>
<dbReference type="SUPFAM" id="SSF53335">
    <property type="entry name" value="S-adenosyl-L-methionine-dependent methyltransferases"/>
    <property type="match status" value="1"/>
</dbReference>
<gene>
    <name evidence="1" type="ORF">SAMN05421789_104117</name>
</gene>
<evidence type="ECO:0000313" key="1">
    <source>
        <dbReference type="EMBL" id="SIS67477.1"/>
    </source>
</evidence>